<dbReference type="eggNOG" id="COG1463">
    <property type="taxonomic scope" value="Bacteria"/>
</dbReference>
<dbReference type="GO" id="GO:0005576">
    <property type="term" value="C:extracellular region"/>
    <property type="evidence" value="ECO:0007669"/>
    <property type="project" value="TreeGrafter"/>
</dbReference>
<dbReference type="HOGENOM" id="CLU_032980_0_0_11"/>
<name>A0A024JU69_9MYCO</name>
<keyword evidence="1" id="KW-0812">Transmembrane</keyword>
<dbReference type="STRING" id="47839.BN973_01512"/>
<sequence>MMHLTLRVRLQLAVFTVIALVAGGIMMFRYLDLGNQFFGLGHYRVTVDLPTAAGLYPNANVTYRGTEVGRVEDVGLTPTGVAAVLSLRSGVRIPADLQAQVHSQTAVGEQFIEFVPRGGDGPALRDGDVIPVERTSVPPDINSLLSATNAGLLAIPHDNLRTAIDESYTAVGGLGPELARLVKGTTTLAADARTNLDALTTLIDQSKPILDTQVDTSDAIRAWAANVAQITGELAAQDSSMRGLLNTGPGAVDEARQLLDRLKPTLPILAANLASVGQVALTYQPSIEQLLVLMPPLVEMLQGSTLADRDTKQAYKGTYLSFNLNVNLPPPCTTGFLPPNQVRSPSEVDYPDRLPGDMYCRVPQDSLLNVRGARNLPCLTRPGKRAPTVEMCESNDNYVPLNDGYNWKGDPNATLSGQAVPQLPPGAAAQAPPPIAAAIYDPVTGTYTGPDGRRHTQADLAADAPVQHSWQDMLFPQTGR</sequence>
<keyword evidence="1" id="KW-0472">Membrane</keyword>
<accession>A0A024JU69</accession>
<dbReference type="EMBL" id="HG964446">
    <property type="protein sequence ID" value="CDO87161.1"/>
    <property type="molecule type" value="Genomic_DNA"/>
</dbReference>
<evidence type="ECO:0000259" key="2">
    <source>
        <dbReference type="Pfam" id="PF02470"/>
    </source>
</evidence>
<dbReference type="InterPro" id="IPR003399">
    <property type="entry name" value="Mce/MlaD"/>
</dbReference>
<proteinExistence type="predicted"/>
<dbReference type="Pfam" id="PF11887">
    <property type="entry name" value="Mce4_CUP1"/>
    <property type="match status" value="1"/>
</dbReference>
<dbReference type="InterPro" id="IPR005693">
    <property type="entry name" value="Mce"/>
</dbReference>
<organism evidence="4">
    <name type="scientific">Mycobacterium triplex</name>
    <dbReference type="NCBI Taxonomy" id="47839"/>
    <lineage>
        <taxon>Bacteria</taxon>
        <taxon>Bacillati</taxon>
        <taxon>Actinomycetota</taxon>
        <taxon>Actinomycetes</taxon>
        <taxon>Mycobacteriales</taxon>
        <taxon>Mycobacteriaceae</taxon>
        <taxon>Mycobacterium</taxon>
        <taxon>Mycobacterium simiae complex</taxon>
    </lineage>
</organism>
<dbReference type="PANTHER" id="PTHR33371:SF16">
    <property type="entry name" value="MCE-FAMILY PROTEIN MCE3F"/>
    <property type="match status" value="1"/>
</dbReference>
<feature type="transmembrane region" description="Helical" evidence="1">
    <location>
        <begin position="12"/>
        <end position="31"/>
    </location>
</feature>
<dbReference type="Pfam" id="PF02470">
    <property type="entry name" value="MlaD"/>
    <property type="match status" value="1"/>
</dbReference>
<evidence type="ECO:0000313" key="4">
    <source>
        <dbReference type="EMBL" id="CDO87161.1"/>
    </source>
</evidence>
<evidence type="ECO:0000259" key="3">
    <source>
        <dbReference type="Pfam" id="PF11887"/>
    </source>
</evidence>
<dbReference type="Proteomes" id="UP000028880">
    <property type="component" value="Unassembled WGS sequence"/>
</dbReference>
<reference evidence="4" key="1">
    <citation type="journal article" date="2014" name="Genome Announc.">
        <title>Draft Genome Sequence of Mycobacterium triplex DSM 44626.</title>
        <authorList>
            <person name="Sassi M."/>
            <person name="Croce O."/>
            <person name="Robert C."/>
            <person name="Raoult D."/>
            <person name="Drancourt M."/>
        </authorList>
    </citation>
    <scope>NUCLEOTIDE SEQUENCE [LARGE SCALE GENOMIC DNA]</scope>
    <source>
        <strain evidence="4">DSM 44626</strain>
    </source>
</reference>
<dbReference type="AlphaFoldDB" id="A0A024JU69"/>
<protein>
    <submittedName>
        <fullName evidence="4">Virulence factor Mce family protein</fullName>
    </submittedName>
</protein>
<gene>
    <name evidence="4" type="ORF">BN973_01512</name>
</gene>
<reference evidence="4" key="2">
    <citation type="submission" date="2014-04" db="EMBL/GenBank/DDBJ databases">
        <authorList>
            <person name="Urmite Genomes U."/>
        </authorList>
    </citation>
    <scope>NUCLEOTIDE SEQUENCE</scope>
    <source>
        <strain evidence="4">DSM 44626</strain>
    </source>
</reference>
<dbReference type="InterPro" id="IPR052336">
    <property type="entry name" value="MlaD_Phospholipid_Transporter"/>
</dbReference>
<keyword evidence="1" id="KW-1133">Transmembrane helix</keyword>
<feature type="domain" description="Mammalian cell entry C-terminal" evidence="3">
    <location>
        <begin position="123"/>
        <end position="292"/>
    </location>
</feature>
<dbReference type="NCBIfam" id="TIGR00996">
    <property type="entry name" value="Mtu_fam_mce"/>
    <property type="match status" value="1"/>
</dbReference>
<dbReference type="InterPro" id="IPR024516">
    <property type="entry name" value="Mce_C"/>
</dbReference>
<evidence type="ECO:0000256" key="1">
    <source>
        <dbReference type="SAM" id="Phobius"/>
    </source>
</evidence>
<dbReference type="PANTHER" id="PTHR33371">
    <property type="entry name" value="INTERMEMBRANE PHOSPHOLIPID TRANSPORT SYSTEM BINDING PROTEIN MLAD-RELATED"/>
    <property type="match status" value="1"/>
</dbReference>
<feature type="domain" description="Mce/MlaD" evidence="2">
    <location>
        <begin position="42"/>
        <end position="116"/>
    </location>
</feature>